<organism evidence="1 2">
    <name type="scientific">Methylophilus aquaticus</name>
    <dbReference type="NCBI Taxonomy" id="1971610"/>
    <lineage>
        <taxon>Bacteria</taxon>
        <taxon>Pseudomonadati</taxon>
        <taxon>Pseudomonadota</taxon>
        <taxon>Betaproteobacteria</taxon>
        <taxon>Nitrosomonadales</taxon>
        <taxon>Methylophilaceae</taxon>
        <taxon>Methylophilus</taxon>
    </lineage>
</organism>
<dbReference type="Proteomes" id="UP001225906">
    <property type="component" value="Unassembled WGS sequence"/>
</dbReference>
<proteinExistence type="predicted"/>
<reference evidence="2" key="1">
    <citation type="journal article" date="2019" name="Int. J. Syst. Evol. Microbiol.">
        <title>The Global Catalogue of Microorganisms (GCM) 10K type strain sequencing project: providing services to taxonomists for standard genome sequencing and annotation.</title>
        <authorList>
            <consortium name="The Broad Institute Genomics Platform"/>
            <consortium name="The Broad Institute Genome Sequencing Center for Infectious Disease"/>
            <person name="Wu L."/>
            <person name="Ma J."/>
        </authorList>
    </citation>
    <scope>NUCLEOTIDE SEQUENCE [LARGE SCALE GENOMIC DNA]</scope>
    <source>
        <strain evidence="2">VKM B-3159</strain>
    </source>
</reference>
<keyword evidence="2" id="KW-1185">Reference proteome</keyword>
<evidence type="ECO:0000313" key="2">
    <source>
        <dbReference type="Proteomes" id="UP001225906"/>
    </source>
</evidence>
<name>A0ABT9JVE4_9PROT</name>
<accession>A0ABT9JVE4</accession>
<dbReference type="EMBL" id="JAVCAP010000020">
    <property type="protein sequence ID" value="MDP8568091.1"/>
    <property type="molecule type" value="Genomic_DNA"/>
</dbReference>
<dbReference type="Gene3D" id="3.90.550.10">
    <property type="entry name" value="Spore Coat Polysaccharide Biosynthesis Protein SpsA, Chain A"/>
    <property type="match status" value="1"/>
</dbReference>
<dbReference type="SUPFAM" id="SSF53448">
    <property type="entry name" value="Nucleotide-diphospho-sugar transferases"/>
    <property type="match status" value="1"/>
</dbReference>
<protein>
    <recommendedName>
        <fullName evidence="3">Glycosyl transferase</fullName>
    </recommendedName>
</protein>
<gene>
    <name evidence="1" type="ORF">Q9291_09545</name>
</gene>
<evidence type="ECO:0008006" key="3">
    <source>
        <dbReference type="Google" id="ProtNLM"/>
    </source>
</evidence>
<dbReference type="RefSeq" id="WP_306389814.1">
    <property type="nucleotide sequence ID" value="NZ_JAVCAP010000020.1"/>
</dbReference>
<evidence type="ECO:0000313" key="1">
    <source>
        <dbReference type="EMBL" id="MDP8568091.1"/>
    </source>
</evidence>
<dbReference type="InterPro" id="IPR029044">
    <property type="entry name" value="Nucleotide-diphossugar_trans"/>
</dbReference>
<sequence length="276" mass="32724">MDKKVEQQLAELDLPQVKLISLEIAENDRLLSVKNDRSKGEYCWTMTPFTPEIVFKLAPEAKRVTYLDADLFFYDNPACFFEELEKNNKEVLITEHGFAPEYAHWEEASGRFCVQFLTFNNTPEAFKVMHWWQDACIDWCYARIEKDRFGDQKYLNKWPGLFGDHVHILAQVHRTLAPWNVSFYMANQAQTPVFYHFHSLRLAGKTIVRLYEGYKISKQSMFLYKAYIETLQEKLKLLNAMQMEIPSFPEKISLLMLLRRCRDLLKKTVKYSLLKY</sequence>
<comment type="caution">
    <text evidence="1">The sequence shown here is derived from an EMBL/GenBank/DDBJ whole genome shotgun (WGS) entry which is preliminary data.</text>
</comment>